<dbReference type="InterPro" id="IPR029044">
    <property type="entry name" value="Nucleotide-diphossugar_trans"/>
</dbReference>
<dbReference type="SUPFAM" id="SSF53448">
    <property type="entry name" value="Nucleotide-diphospho-sugar transferases"/>
    <property type="match status" value="1"/>
</dbReference>
<organism evidence="1">
    <name type="scientific">mine drainage metagenome</name>
    <dbReference type="NCBI Taxonomy" id="410659"/>
    <lineage>
        <taxon>unclassified sequences</taxon>
        <taxon>metagenomes</taxon>
        <taxon>ecological metagenomes</taxon>
    </lineage>
</organism>
<reference evidence="1" key="1">
    <citation type="submission" date="2013-08" db="EMBL/GenBank/DDBJ databases">
        <authorList>
            <person name="Mendez C."/>
            <person name="Richter M."/>
            <person name="Ferrer M."/>
            <person name="Sanchez J."/>
        </authorList>
    </citation>
    <scope>NUCLEOTIDE SEQUENCE</scope>
</reference>
<protein>
    <submittedName>
        <fullName evidence="1">Glycosyl transferase family 2</fullName>
    </submittedName>
</protein>
<dbReference type="GO" id="GO:0016740">
    <property type="term" value="F:transferase activity"/>
    <property type="evidence" value="ECO:0007669"/>
    <property type="project" value="UniProtKB-KW"/>
</dbReference>
<keyword evidence="1" id="KW-0808">Transferase</keyword>
<proteinExistence type="predicted"/>
<accession>T0YNH3</accession>
<comment type="caution">
    <text evidence="1">The sequence shown here is derived from an EMBL/GenBank/DDBJ whole genome shotgun (WGS) entry which is preliminary data.</text>
</comment>
<dbReference type="EMBL" id="AUZZ01009504">
    <property type="protein sequence ID" value="EQD33462.1"/>
    <property type="molecule type" value="Genomic_DNA"/>
</dbReference>
<name>T0YNH3_9ZZZZ</name>
<sequence length="74" mass="8085">MVGCSYLGQPEQVSEVRNLLGSNMSVRREVFERVGMFSDSLGRLGKNPTGCEETELCIRAAHGVPGGKVLYDPR</sequence>
<gene>
    <name evidence="1" type="ORF">B2A_13136</name>
</gene>
<dbReference type="Gene3D" id="3.90.550.10">
    <property type="entry name" value="Spore Coat Polysaccharide Biosynthesis Protein SpsA, Chain A"/>
    <property type="match status" value="1"/>
</dbReference>
<dbReference type="AlphaFoldDB" id="T0YNH3"/>
<feature type="non-terminal residue" evidence="1">
    <location>
        <position position="74"/>
    </location>
</feature>
<reference evidence="1" key="2">
    <citation type="journal article" date="2014" name="ISME J.">
        <title>Microbial stratification in low pH oxic and suboxic macroscopic growths along an acid mine drainage.</title>
        <authorList>
            <person name="Mendez-Garcia C."/>
            <person name="Mesa V."/>
            <person name="Sprenger R.R."/>
            <person name="Richter M."/>
            <person name="Diez M.S."/>
            <person name="Solano J."/>
            <person name="Bargiela R."/>
            <person name="Golyshina O.V."/>
            <person name="Manteca A."/>
            <person name="Ramos J.L."/>
            <person name="Gallego J.R."/>
            <person name="Llorente I."/>
            <person name="Martins Dos Santos V.A."/>
            <person name="Jensen O.N."/>
            <person name="Pelaez A.I."/>
            <person name="Sanchez J."/>
            <person name="Ferrer M."/>
        </authorList>
    </citation>
    <scope>NUCLEOTIDE SEQUENCE</scope>
</reference>
<evidence type="ECO:0000313" key="1">
    <source>
        <dbReference type="EMBL" id="EQD33462.1"/>
    </source>
</evidence>